<keyword evidence="3" id="KW-1185">Reference proteome</keyword>
<dbReference type="GeneID" id="65084749"/>
<organism evidence="2 3">
    <name type="scientific">Fusarium mangiferae</name>
    <name type="common">Mango malformation disease fungus</name>
    <dbReference type="NCBI Taxonomy" id="192010"/>
    <lineage>
        <taxon>Eukaryota</taxon>
        <taxon>Fungi</taxon>
        <taxon>Dikarya</taxon>
        <taxon>Ascomycota</taxon>
        <taxon>Pezizomycotina</taxon>
        <taxon>Sordariomycetes</taxon>
        <taxon>Hypocreomycetidae</taxon>
        <taxon>Hypocreales</taxon>
        <taxon>Nectriaceae</taxon>
        <taxon>Fusarium</taxon>
        <taxon>Fusarium fujikuroi species complex</taxon>
    </lineage>
</organism>
<accession>A0A1L7SPD8</accession>
<evidence type="ECO:0000313" key="3">
    <source>
        <dbReference type="Proteomes" id="UP000184255"/>
    </source>
</evidence>
<feature type="compositionally biased region" description="Gly residues" evidence="1">
    <location>
        <begin position="83"/>
        <end position="92"/>
    </location>
</feature>
<feature type="compositionally biased region" description="Polar residues" evidence="1">
    <location>
        <begin position="150"/>
        <end position="178"/>
    </location>
</feature>
<sequence>MTSRQSTAGGEESNHEESKLQEPKLQEPKLQEPKLQEPNHQEPNHQEPNHQEPNYQESKNGLHHGDRGELAGSNDRGDQYGYQSGGQHGGGHLQHPLPSHPPPTPGSATGYPSTAQHGPLRHPSRLPYNATDYQPTAQFVPPPPPPSWANYPNGQYLPQTASTGQYHWNHGNEPSQPLLSMRLHAPNQTGYPSYNSVNGEEDGMEKNGGRKRKRSQANIDEDPSAGSRGTWDVLRRDLANTLKFVFNRFQEIDEIQGHSTDERANLTVHLTVGRSQTTGEVNVNINRLLNGPSRGTETHLGQHSSY</sequence>
<dbReference type="RefSeq" id="XP_041678775.1">
    <property type="nucleotide sequence ID" value="XM_041827854.1"/>
</dbReference>
<feature type="compositionally biased region" description="Polar residues" evidence="1">
    <location>
        <begin position="186"/>
        <end position="198"/>
    </location>
</feature>
<comment type="caution">
    <text evidence="2">The sequence shown here is derived from an EMBL/GenBank/DDBJ whole genome shotgun (WGS) entry which is preliminary data.</text>
</comment>
<name>A0A1L7SPD8_FUSMA</name>
<dbReference type="Proteomes" id="UP000184255">
    <property type="component" value="Unassembled WGS sequence"/>
</dbReference>
<dbReference type="VEuPathDB" id="FungiDB:FMAN_05483"/>
<feature type="region of interest" description="Disordered" evidence="1">
    <location>
        <begin position="1"/>
        <end position="229"/>
    </location>
</feature>
<proteinExistence type="predicted"/>
<gene>
    <name evidence="2" type="ORF">FMAN_05483</name>
</gene>
<feature type="compositionally biased region" description="Basic and acidic residues" evidence="1">
    <location>
        <begin position="12"/>
        <end position="50"/>
    </location>
</feature>
<evidence type="ECO:0000313" key="2">
    <source>
        <dbReference type="EMBL" id="CVK87569.1"/>
    </source>
</evidence>
<dbReference type="EMBL" id="FCQH01000002">
    <property type="protein sequence ID" value="CVK87569.1"/>
    <property type="molecule type" value="Genomic_DNA"/>
</dbReference>
<reference evidence="3" key="1">
    <citation type="journal article" date="2016" name="Genome Biol. Evol.">
        <title>Comparative 'omics' of the Fusarium fujikuroi species complex highlights differences in genetic potential and metabolite synthesis.</title>
        <authorList>
            <person name="Niehaus E.-M."/>
            <person name="Muensterkoetter M."/>
            <person name="Proctor R.H."/>
            <person name="Brown D.W."/>
            <person name="Sharon A."/>
            <person name="Idan Y."/>
            <person name="Oren-Young L."/>
            <person name="Sieber C.M."/>
            <person name="Novak O."/>
            <person name="Pencik A."/>
            <person name="Tarkowska D."/>
            <person name="Hromadova K."/>
            <person name="Freeman S."/>
            <person name="Maymon M."/>
            <person name="Elazar M."/>
            <person name="Youssef S.A."/>
            <person name="El-Shabrawy E.S.M."/>
            <person name="Shalaby A.B.A."/>
            <person name="Houterman P."/>
            <person name="Brock N.L."/>
            <person name="Burkhardt I."/>
            <person name="Tsavkelova E.A."/>
            <person name="Dickschat J.S."/>
            <person name="Galuszka P."/>
            <person name="Gueldener U."/>
            <person name="Tudzynski B."/>
        </authorList>
    </citation>
    <scope>NUCLEOTIDE SEQUENCE [LARGE SCALE GENOMIC DNA]</scope>
    <source>
        <strain evidence="3">MRC7560</strain>
    </source>
</reference>
<evidence type="ECO:0000256" key="1">
    <source>
        <dbReference type="SAM" id="MobiDB-lite"/>
    </source>
</evidence>
<dbReference type="AlphaFoldDB" id="A0A1L7SPD8"/>
<protein>
    <submittedName>
        <fullName evidence="2">Uncharacterized protein</fullName>
    </submittedName>
</protein>